<dbReference type="EMBL" id="JAGEMI010000001">
    <property type="protein sequence ID" value="MBO1864795.1"/>
    <property type="molecule type" value="Genomic_DNA"/>
</dbReference>
<proteinExistence type="predicted"/>
<reference evidence="2" key="1">
    <citation type="submission" date="2021-03" db="EMBL/GenBank/DDBJ databases">
        <title>Whole Genome Sequence of Bradyrhizobium sp. Strain 144S4.</title>
        <authorList>
            <person name="Bromfield E.S.P."/>
            <person name="Cloutier S."/>
        </authorList>
    </citation>
    <scope>NUCLEOTIDE SEQUENCE [LARGE SCALE GENOMIC DNA]</scope>
    <source>
        <strain evidence="2">144S4</strain>
    </source>
</reference>
<sequence>MEGFGIVFQSIGAILLMYSQFEMNRTVSLWLQSLDLTVDQVVSGSDITRIRGIDKHWGRDLKWDRWLSLFGWLFFVGGYLLLIWHVVNVRE</sequence>
<reference evidence="3 4" key="2">
    <citation type="journal article" date="2022" name="Int. J. Syst. Evol. Microbiol.">
        <title>Strains of Bradyrhizobium barranii sp. nov. associated with legumes native to Canada are symbionts of soybeans and belong to different subspecies (subsp. barranii subsp. nov. and subsp. apii subsp. nov.) and symbiovars (sv. glycinearum and sv. septentrionale).</title>
        <authorList>
            <person name="Bromfield E.S.P."/>
            <person name="Cloutier S."/>
            <person name="Wasai-Hara S."/>
            <person name="Minamisawa K."/>
        </authorList>
    </citation>
    <scope>NUCLEOTIDE SEQUENCE [LARGE SCALE GENOMIC DNA]</scope>
    <source>
        <strain evidence="3 4">144S4</strain>
    </source>
</reference>
<evidence type="ECO:0000313" key="2">
    <source>
        <dbReference type="EMBL" id="MBO1864795.1"/>
    </source>
</evidence>
<dbReference type="EMBL" id="CP086136">
    <property type="protein sequence ID" value="UEM08433.1"/>
    <property type="molecule type" value="Genomic_DNA"/>
</dbReference>
<keyword evidence="1" id="KW-0812">Transmembrane</keyword>
<organism evidence="2">
    <name type="scientific">Bradyrhizobium barranii subsp. barranii</name>
    <dbReference type="NCBI Taxonomy" id="2823807"/>
    <lineage>
        <taxon>Bacteria</taxon>
        <taxon>Pseudomonadati</taxon>
        <taxon>Pseudomonadota</taxon>
        <taxon>Alphaproteobacteria</taxon>
        <taxon>Hyphomicrobiales</taxon>
        <taxon>Nitrobacteraceae</taxon>
        <taxon>Bradyrhizobium</taxon>
        <taxon>Bradyrhizobium barranii</taxon>
    </lineage>
</organism>
<keyword evidence="1" id="KW-0472">Membrane</keyword>
<keyword evidence="1" id="KW-1133">Transmembrane helix</keyword>
<feature type="transmembrane region" description="Helical" evidence="1">
    <location>
        <begin position="66"/>
        <end position="87"/>
    </location>
</feature>
<protein>
    <submittedName>
        <fullName evidence="2">Uncharacterized protein</fullName>
    </submittedName>
</protein>
<dbReference type="Proteomes" id="UP000664702">
    <property type="component" value="Chromosome"/>
</dbReference>
<dbReference type="AlphaFoldDB" id="A0A939MBD3"/>
<gene>
    <name evidence="3" type="ORF">J4G43_026955</name>
    <name evidence="2" type="ORF">J4G43_28945</name>
</gene>
<evidence type="ECO:0000313" key="3">
    <source>
        <dbReference type="EMBL" id="UEM08433.1"/>
    </source>
</evidence>
<name>A0A939MBD3_9BRAD</name>
<dbReference type="RefSeq" id="WP_208086820.1">
    <property type="nucleotide sequence ID" value="NZ_CP086136.1"/>
</dbReference>
<dbReference type="KEGG" id="bban:J4G43_026955"/>
<evidence type="ECO:0000256" key="1">
    <source>
        <dbReference type="SAM" id="Phobius"/>
    </source>
</evidence>
<evidence type="ECO:0000313" key="4">
    <source>
        <dbReference type="Proteomes" id="UP000664702"/>
    </source>
</evidence>
<accession>A0A939MBD3</accession>